<dbReference type="GO" id="GO:0003677">
    <property type="term" value="F:DNA binding"/>
    <property type="evidence" value="ECO:0007669"/>
    <property type="project" value="UniProtKB-UniRule"/>
</dbReference>
<dbReference type="Pfam" id="PF00589">
    <property type="entry name" value="Phage_integrase"/>
    <property type="match status" value="1"/>
</dbReference>
<dbReference type="InterPro" id="IPR011010">
    <property type="entry name" value="DNA_brk_join_enz"/>
</dbReference>
<dbReference type="InterPro" id="IPR002104">
    <property type="entry name" value="Integrase_catalytic"/>
</dbReference>
<evidence type="ECO:0000256" key="3">
    <source>
        <dbReference type="ARBA" id="ARBA00023125"/>
    </source>
</evidence>
<dbReference type="EMBL" id="SMSJ01000162">
    <property type="protein sequence ID" value="TDH58044.1"/>
    <property type="molecule type" value="Genomic_DNA"/>
</dbReference>
<evidence type="ECO:0000313" key="8">
    <source>
        <dbReference type="EMBL" id="TDH58044.1"/>
    </source>
</evidence>
<dbReference type="InterPro" id="IPR050090">
    <property type="entry name" value="Tyrosine_recombinase_XerCD"/>
</dbReference>
<evidence type="ECO:0000259" key="6">
    <source>
        <dbReference type="PROSITE" id="PS51898"/>
    </source>
</evidence>
<dbReference type="GO" id="GO:0015074">
    <property type="term" value="P:DNA integration"/>
    <property type="evidence" value="ECO:0007669"/>
    <property type="project" value="UniProtKB-KW"/>
</dbReference>
<evidence type="ECO:0000256" key="1">
    <source>
        <dbReference type="ARBA" id="ARBA00008857"/>
    </source>
</evidence>
<dbReference type="InterPro" id="IPR044068">
    <property type="entry name" value="CB"/>
</dbReference>
<keyword evidence="3 5" id="KW-0238">DNA-binding</keyword>
<dbReference type="PROSITE" id="PS51898">
    <property type="entry name" value="TYR_RECOMBINASE"/>
    <property type="match status" value="1"/>
</dbReference>
<dbReference type="InterPro" id="IPR010998">
    <property type="entry name" value="Integrase_recombinase_N"/>
</dbReference>
<dbReference type="Gene3D" id="1.10.150.130">
    <property type="match status" value="1"/>
</dbReference>
<dbReference type="GO" id="GO:0006310">
    <property type="term" value="P:DNA recombination"/>
    <property type="evidence" value="ECO:0007669"/>
    <property type="project" value="UniProtKB-KW"/>
</dbReference>
<accession>A0A4R5Q551</accession>
<keyword evidence="9" id="KW-1185">Reference proteome</keyword>
<organism evidence="8 9">
    <name type="scientific">Dankookia rubra</name>
    <dbReference type="NCBI Taxonomy" id="1442381"/>
    <lineage>
        <taxon>Bacteria</taxon>
        <taxon>Pseudomonadati</taxon>
        <taxon>Pseudomonadota</taxon>
        <taxon>Alphaproteobacteria</taxon>
        <taxon>Acetobacterales</taxon>
        <taxon>Roseomonadaceae</taxon>
        <taxon>Dankookia</taxon>
    </lineage>
</organism>
<feature type="domain" description="Core-binding (CB)" evidence="7">
    <location>
        <begin position="56"/>
        <end position="135"/>
    </location>
</feature>
<evidence type="ECO:0000256" key="4">
    <source>
        <dbReference type="ARBA" id="ARBA00023172"/>
    </source>
</evidence>
<sequence>MASVYKRGGVFWVRFRVNGHHVRRSAHTAKKPEAAAFLQRLLGEYAAKARGDRPRHLYEDAAARFLDEASIRPKTLACYATSNRSCLRVFAGRYLDDIDRRLIAEFVSRRKKDGVSDTTVRRDLAYLSSMCTLAIRWGWLDTNPVTIFNKRSLKESRPRTRFLTHAEYEALLAEAAEHVRPAIVLATATGLRKEELFSLTVTAIDLPRREIVLDRTKSGTPRRVPLSDAAILAIQRVIADKDRPRNAIYLFTKADGGRYGDVKKGFAAACRRARITGLRWHDLRHTFASWFIQSGGDLYHLSRILGHSTVQMTTRYSHLRTQDIHIAMERAAQNWPQDRLTNSAN</sequence>
<name>A0A4R5Q551_9PROT</name>
<dbReference type="AlphaFoldDB" id="A0A4R5Q551"/>
<dbReference type="SUPFAM" id="SSF56349">
    <property type="entry name" value="DNA breaking-rejoining enzymes"/>
    <property type="match status" value="1"/>
</dbReference>
<keyword evidence="2" id="KW-0229">DNA integration</keyword>
<dbReference type="OrthoDB" id="9814722at2"/>
<dbReference type="Proteomes" id="UP000295096">
    <property type="component" value="Unassembled WGS sequence"/>
</dbReference>
<evidence type="ECO:0000313" key="9">
    <source>
        <dbReference type="Proteomes" id="UP000295096"/>
    </source>
</evidence>
<dbReference type="InterPro" id="IPR013762">
    <property type="entry name" value="Integrase-like_cat_sf"/>
</dbReference>
<dbReference type="RefSeq" id="WP_133293104.1">
    <property type="nucleotide sequence ID" value="NZ_SMSJ01000162.1"/>
</dbReference>
<feature type="domain" description="Tyr recombinase" evidence="6">
    <location>
        <begin position="158"/>
        <end position="329"/>
    </location>
</feature>
<proteinExistence type="inferred from homology"/>
<reference evidence="8 9" key="1">
    <citation type="journal article" date="2016" name="J. Microbiol.">
        <title>Dankookia rubra gen. nov., sp. nov., an alphaproteobacterium isolated from sediment of a shallow stream.</title>
        <authorList>
            <person name="Kim W.H."/>
            <person name="Kim D.H."/>
            <person name="Kang K."/>
            <person name="Ahn T.Y."/>
        </authorList>
    </citation>
    <scope>NUCLEOTIDE SEQUENCE [LARGE SCALE GENOMIC DNA]</scope>
    <source>
        <strain evidence="8 9">JCM30602</strain>
    </source>
</reference>
<comment type="caution">
    <text evidence="8">The sequence shown here is derived from an EMBL/GenBank/DDBJ whole genome shotgun (WGS) entry which is preliminary data.</text>
</comment>
<keyword evidence="4" id="KW-0233">DNA recombination</keyword>
<comment type="similarity">
    <text evidence="1">Belongs to the 'phage' integrase family.</text>
</comment>
<dbReference type="PANTHER" id="PTHR30349:SF64">
    <property type="entry name" value="PROPHAGE INTEGRASE INTD-RELATED"/>
    <property type="match status" value="1"/>
</dbReference>
<gene>
    <name evidence="8" type="ORF">E2C06_34660</name>
</gene>
<evidence type="ECO:0000256" key="5">
    <source>
        <dbReference type="PROSITE-ProRule" id="PRU01248"/>
    </source>
</evidence>
<dbReference type="Gene3D" id="1.10.443.10">
    <property type="entry name" value="Intergrase catalytic core"/>
    <property type="match status" value="1"/>
</dbReference>
<dbReference type="PROSITE" id="PS51900">
    <property type="entry name" value="CB"/>
    <property type="match status" value="1"/>
</dbReference>
<dbReference type="PANTHER" id="PTHR30349">
    <property type="entry name" value="PHAGE INTEGRASE-RELATED"/>
    <property type="match status" value="1"/>
</dbReference>
<evidence type="ECO:0000256" key="2">
    <source>
        <dbReference type="ARBA" id="ARBA00022908"/>
    </source>
</evidence>
<protein>
    <submittedName>
        <fullName evidence="8">Site-specific integrase</fullName>
    </submittedName>
</protein>
<evidence type="ECO:0000259" key="7">
    <source>
        <dbReference type="PROSITE" id="PS51900"/>
    </source>
</evidence>
<dbReference type="CDD" id="cd00796">
    <property type="entry name" value="INT_Rci_Hp1_C"/>
    <property type="match status" value="1"/>
</dbReference>